<dbReference type="RefSeq" id="WP_099276295.1">
    <property type="nucleotide sequence ID" value="NZ_KZ304956.1"/>
</dbReference>
<dbReference type="InterPro" id="IPR006944">
    <property type="entry name" value="Phage/GTA_portal"/>
</dbReference>
<accession>A0A2G1MH42</accession>
<dbReference type="NCBIfam" id="TIGR01537">
    <property type="entry name" value="portal_HK97"/>
    <property type="match status" value="1"/>
</dbReference>
<proteinExistence type="predicted"/>
<dbReference type="EMBL" id="NQWH01000010">
    <property type="protein sequence ID" value="PHP28007.1"/>
    <property type="molecule type" value="Genomic_DNA"/>
</dbReference>
<reference evidence="1 2" key="1">
    <citation type="submission" date="2017-08" db="EMBL/GenBank/DDBJ databases">
        <title>Draft Genome Sequence of Loktanella cinnabarina Strain XM1, Isolated from Coastal Surface Water.</title>
        <authorList>
            <person name="Ma R."/>
            <person name="Wang J."/>
            <person name="Wang Q."/>
            <person name="Ma Z."/>
            <person name="Li J."/>
            <person name="Chen L."/>
        </authorList>
    </citation>
    <scope>NUCLEOTIDE SEQUENCE [LARGE SCALE GENOMIC DNA]</scope>
    <source>
        <strain evidence="1 2">XM1</strain>
    </source>
</reference>
<dbReference type="Proteomes" id="UP000221860">
    <property type="component" value="Unassembled WGS sequence"/>
</dbReference>
<dbReference type="InterPro" id="IPR006427">
    <property type="entry name" value="Portal_HK97"/>
</dbReference>
<comment type="caution">
    <text evidence="1">The sequence shown here is derived from an EMBL/GenBank/DDBJ whole genome shotgun (WGS) entry which is preliminary data.</text>
</comment>
<keyword evidence="2" id="KW-1185">Reference proteome</keyword>
<protein>
    <submittedName>
        <fullName evidence="1">Phage portal protein</fullName>
    </submittedName>
</protein>
<organism evidence="1 2">
    <name type="scientific">Limimaricola cinnabarinus</name>
    <dbReference type="NCBI Taxonomy" id="1125964"/>
    <lineage>
        <taxon>Bacteria</taxon>
        <taxon>Pseudomonadati</taxon>
        <taxon>Pseudomonadota</taxon>
        <taxon>Alphaproteobacteria</taxon>
        <taxon>Rhodobacterales</taxon>
        <taxon>Paracoccaceae</taxon>
        <taxon>Limimaricola</taxon>
    </lineage>
</organism>
<evidence type="ECO:0000313" key="1">
    <source>
        <dbReference type="EMBL" id="PHP28007.1"/>
    </source>
</evidence>
<name>A0A2G1MH42_9RHOB</name>
<dbReference type="OrthoDB" id="7592047at2"/>
<dbReference type="AlphaFoldDB" id="A0A2G1MH42"/>
<dbReference type="Pfam" id="PF04860">
    <property type="entry name" value="Phage_portal"/>
    <property type="match status" value="1"/>
</dbReference>
<gene>
    <name evidence="1" type="ORF">CJ301_08460</name>
</gene>
<evidence type="ECO:0000313" key="2">
    <source>
        <dbReference type="Proteomes" id="UP000221860"/>
    </source>
</evidence>
<sequence length="422" mass="46332">MKIVDRPTSIPAVPRVRNNLVGGDLGKERRLRADQAGGWAAVHGRESNAGRQVSVESAMELSAVWACIRQTAQTISALPLSVYEKREGGSRQPVDDRLSEILTVTPNARQTAMEHWEGQIAWLLANGNCYAERIHTGRHLSALDPMPAALVEPILVGGELRYRVMDRGREETLPAEKVFHVRGFGFGGLKGLSAIRYGVQSMGAGLAAEEAAAKLFANGMQGSGFLKAKQTLSPDQRVQLQAMLSNYAGSSNAGKMMVLEAGLEWLPATLNPEDAQMLETRQFTIEDICRWFGVPPIVIGHSAKGQTMWGTGVEQILISWMSQGLNPLMRRIEARIRRDLIRPVQRNAYAEWNREGILQMESKAKSEFLLGLVNGGIMTPNEAREKLNLPRIEGGDSLLVQGAMITLDELLSRVNAPQPPRT</sequence>